<accession>A2DWF2</accession>
<name>A2DWF2_TRIV3</name>
<dbReference type="VEuPathDB" id="TrichDB:TVAGG3_0278720"/>
<gene>
    <name evidence="2" type="ORF">TVAG_394360</name>
</gene>
<dbReference type="KEGG" id="tva:4773295"/>
<dbReference type="AlphaFoldDB" id="A2DWF2"/>
<feature type="transmembrane region" description="Helical" evidence="1">
    <location>
        <begin position="130"/>
        <end position="147"/>
    </location>
</feature>
<sequence>MLEKQYDTILSSKDPALAPPKPQSVFMLFFSLNLALGFVLIPIILGIRRLVIANSLITPQKLPESPLNITIPFMAYYEHILLESRLCNNMMDKCPHEHDVRCVHHFFQRAEPQDMVPIVGEISDDSWSRILMLLMSHAAAFAFFVFMTKLKKLMRTFWESSHLLFAIPVHIGRSNYIFTKLITGDKIDSSDFTEYVRELWNDTASYDLFGVLRFNQSGEITENVGCAVKILGKLPKNVDELREALISCGVSPSALEHFFENRTPTSVIYGRGTSPFMAYFSTPTEFFMKDESSDVISSRTDIINSLCENSKIERPPLVENALLLFFKGVTKADYDGILAEYKKSLDFLILAEGRFSSLVFTCSVSSPSIASKVFEFAKKCNFQYHSGRYALTYGGQINILQPNR</sequence>
<organism evidence="2 3">
    <name type="scientific">Trichomonas vaginalis (strain ATCC PRA-98 / G3)</name>
    <dbReference type="NCBI Taxonomy" id="412133"/>
    <lineage>
        <taxon>Eukaryota</taxon>
        <taxon>Metamonada</taxon>
        <taxon>Parabasalia</taxon>
        <taxon>Trichomonadida</taxon>
        <taxon>Trichomonadidae</taxon>
        <taxon>Trichomonas</taxon>
    </lineage>
</organism>
<dbReference type="Proteomes" id="UP000001542">
    <property type="component" value="Unassembled WGS sequence"/>
</dbReference>
<dbReference type="RefSeq" id="XP_001327515.1">
    <property type="nucleotide sequence ID" value="XM_001327480.1"/>
</dbReference>
<evidence type="ECO:0000313" key="2">
    <source>
        <dbReference type="EMBL" id="EAY15292.1"/>
    </source>
</evidence>
<dbReference type="InParanoid" id="A2DWF2"/>
<dbReference type="VEuPathDB" id="TrichDB:TVAG_394360"/>
<evidence type="ECO:0000256" key="1">
    <source>
        <dbReference type="SAM" id="Phobius"/>
    </source>
</evidence>
<keyword evidence="1" id="KW-0812">Transmembrane</keyword>
<reference evidence="2" key="2">
    <citation type="journal article" date="2007" name="Science">
        <title>Draft genome sequence of the sexually transmitted pathogen Trichomonas vaginalis.</title>
        <authorList>
            <person name="Carlton J.M."/>
            <person name="Hirt R.P."/>
            <person name="Silva J.C."/>
            <person name="Delcher A.L."/>
            <person name="Schatz M."/>
            <person name="Zhao Q."/>
            <person name="Wortman J.R."/>
            <person name="Bidwell S.L."/>
            <person name="Alsmark U.C.M."/>
            <person name="Besteiro S."/>
            <person name="Sicheritz-Ponten T."/>
            <person name="Noel C.J."/>
            <person name="Dacks J.B."/>
            <person name="Foster P.G."/>
            <person name="Simillion C."/>
            <person name="Van de Peer Y."/>
            <person name="Miranda-Saavedra D."/>
            <person name="Barton G.J."/>
            <person name="Westrop G.D."/>
            <person name="Mueller S."/>
            <person name="Dessi D."/>
            <person name="Fiori P.L."/>
            <person name="Ren Q."/>
            <person name="Paulsen I."/>
            <person name="Zhang H."/>
            <person name="Bastida-Corcuera F.D."/>
            <person name="Simoes-Barbosa A."/>
            <person name="Brown M.T."/>
            <person name="Hayes R.D."/>
            <person name="Mukherjee M."/>
            <person name="Okumura C.Y."/>
            <person name="Schneider R."/>
            <person name="Smith A.J."/>
            <person name="Vanacova S."/>
            <person name="Villalvazo M."/>
            <person name="Haas B.J."/>
            <person name="Pertea M."/>
            <person name="Feldblyum T.V."/>
            <person name="Utterback T.R."/>
            <person name="Shu C.L."/>
            <person name="Osoegawa K."/>
            <person name="de Jong P.J."/>
            <person name="Hrdy I."/>
            <person name="Horvathova L."/>
            <person name="Zubacova Z."/>
            <person name="Dolezal P."/>
            <person name="Malik S.B."/>
            <person name="Logsdon J.M. Jr."/>
            <person name="Henze K."/>
            <person name="Gupta A."/>
            <person name="Wang C.C."/>
            <person name="Dunne R.L."/>
            <person name="Upcroft J.A."/>
            <person name="Upcroft P."/>
            <person name="White O."/>
            <person name="Salzberg S.L."/>
            <person name="Tang P."/>
            <person name="Chiu C.-H."/>
            <person name="Lee Y.-S."/>
            <person name="Embley T.M."/>
            <person name="Coombs G.H."/>
            <person name="Mottram J.C."/>
            <person name="Tachezy J."/>
            <person name="Fraser-Liggett C.M."/>
            <person name="Johnson P.J."/>
        </authorList>
    </citation>
    <scope>NUCLEOTIDE SEQUENCE [LARGE SCALE GENOMIC DNA]</scope>
    <source>
        <strain evidence="2">G3</strain>
    </source>
</reference>
<dbReference type="EMBL" id="DS113258">
    <property type="protein sequence ID" value="EAY15292.1"/>
    <property type="molecule type" value="Genomic_DNA"/>
</dbReference>
<keyword evidence="1" id="KW-0472">Membrane</keyword>
<keyword evidence="1" id="KW-1133">Transmembrane helix</keyword>
<evidence type="ECO:0000313" key="3">
    <source>
        <dbReference type="Proteomes" id="UP000001542"/>
    </source>
</evidence>
<feature type="transmembrane region" description="Helical" evidence="1">
    <location>
        <begin position="25"/>
        <end position="47"/>
    </location>
</feature>
<reference evidence="2" key="1">
    <citation type="submission" date="2006-10" db="EMBL/GenBank/DDBJ databases">
        <authorList>
            <person name="Amadeo P."/>
            <person name="Zhao Q."/>
            <person name="Wortman J."/>
            <person name="Fraser-Liggett C."/>
            <person name="Carlton J."/>
        </authorList>
    </citation>
    <scope>NUCLEOTIDE SEQUENCE</scope>
    <source>
        <strain evidence="2">G3</strain>
    </source>
</reference>
<protein>
    <submittedName>
        <fullName evidence="2">Uncharacterized protein</fullName>
    </submittedName>
</protein>
<keyword evidence="3" id="KW-1185">Reference proteome</keyword>
<proteinExistence type="predicted"/>